<evidence type="ECO:0000259" key="8">
    <source>
        <dbReference type="PROSITE" id="PS50192"/>
    </source>
</evidence>
<feature type="domain" description="T-SNARE coiled-coil homology" evidence="8">
    <location>
        <begin position="551"/>
        <end position="613"/>
    </location>
</feature>
<dbReference type="PANTHER" id="PTHR32089">
    <property type="entry name" value="METHYL-ACCEPTING CHEMOTAXIS PROTEIN MCPB"/>
    <property type="match status" value="1"/>
</dbReference>
<keyword evidence="6" id="KW-0812">Transmembrane</keyword>
<sequence length="676" mass="73482">MKFKDFSIKKKLYTTFAVLLIASAIIIYFFVLGQVNSIRNTELIKAKKQLSNALDSTVKAKEDTWITNALQIAINEDIIDALDTNDRVKTMEILKHYGKMFKENTGFKNVAIHIIDSNLNSFVKSWDSTNSDENLDYSEAFKEVQRSKKPLVTMEESSKGLRLKGLFPILKEGRFLGIANFEGGLNSIKRTLEPSNIEFLYFMDGKYLTIAKGLKSKPNFKNYYLSQNDADENFLNYVLKELNLEKAQKDGAFDDKYFTVALPVKDFSGEQLGFFILGKKAALVTETINASAQTTYKVIGIVSLILLALFVSVIAIINIYVTRPLVGVVETMKDIAQGEGDLTVRIQTDSKDEIGELGSWFNVFIEKLNKIILNIVANTGALDSSSKELSGVSVQMTSDADQLSTQTNSVAAAAEEMSSNMTSVSATMEQASMNVSQVASATEEMTATINEISTNTAKTSTITAQAVVEAKNASEKINELGITARDIGKVTEAIQDISEQTNLLALNATIEAARAGEAGKGFAVVASEIKNLANQTAVATIDIREKIEGIQRISGQTVEEIRRVTGIITDVNELVNTVASAVEEQAATTSEIAENVNQTSIGFSDVNKNVAQANDVAGQIAREIALADQSTTAMAGNCARVTESAVNLSKLAQEMSLSTSQFKTCDPGADARQNGK</sequence>
<keyword evidence="11" id="KW-1185">Reference proteome</keyword>
<gene>
    <name evidence="10" type="primary">mcp</name>
    <name evidence="10" type="ordered locus">HRM2_39850</name>
</gene>
<evidence type="ECO:0000256" key="5">
    <source>
        <dbReference type="PROSITE-ProRule" id="PRU00284"/>
    </source>
</evidence>
<dbReference type="PROSITE" id="PS50192">
    <property type="entry name" value="T_SNARE"/>
    <property type="match status" value="1"/>
</dbReference>
<dbReference type="InterPro" id="IPR004090">
    <property type="entry name" value="Chemotax_Me-accpt_rcpt"/>
</dbReference>
<keyword evidence="2" id="KW-1003">Cell membrane</keyword>
<feature type="domain" description="Methyl-accepting transducer" evidence="7">
    <location>
        <begin position="385"/>
        <end position="628"/>
    </location>
</feature>
<protein>
    <submittedName>
        <fullName evidence="10">Mcp</fullName>
    </submittedName>
</protein>
<accession>C0QBP1</accession>
<dbReference type="SUPFAM" id="SSF58104">
    <property type="entry name" value="Methyl-accepting chemotaxis protein (MCP) signaling domain"/>
    <property type="match status" value="1"/>
</dbReference>
<keyword evidence="6" id="KW-1133">Transmembrane helix</keyword>
<evidence type="ECO:0000256" key="1">
    <source>
        <dbReference type="ARBA" id="ARBA00004429"/>
    </source>
</evidence>
<evidence type="ECO:0000256" key="3">
    <source>
        <dbReference type="ARBA" id="ARBA00023224"/>
    </source>
</evidence>
<dbReference type="GO" id="GO:0004888">
    <property type="term" value="F:transmembrane signaling receptor activity"/>
    <property type="evidence" value="ECO:0007669"/>
    <property type="project" value="InterPro"/>
</dbReference>
<dbReference type="InterPro" id="IPR000727">
    <property type="entry name" value="T_SNARE_dom"/>
</dbReference>
<keyword evidence="6" id="KW-0472">Membrane</keyword>
<dbReference type="GO" id="GO:0006935">
    <property type="term" value="P:chemotaxis"/>
    <property type="evidence" value="ECO:0007669"/>
    <property type="project" value="InterPro"/>
</dbReference>
<dbReference type="PRINTS" id="PR00260">
    <property type="entry name" value="CHEMTRNSDUCR"/>
</dbReference>
<dbReference type="OrthoDB" id="9816383at2"/>
<dbReference type="GO" id="GO:0007165">
    <property type="term" value="P:signal transduction"/>
    <property type="evidence" value="ECO:0007669"/>
    <property type="project" value="UniProtKB-KW"/>
</dbReference>
<dbReference type="InterPro" id="IPR029150">
    <property type="entry name" value="dCache_3"/>
</dbReference>
<evidence type="ECO:0000313" key="11">
    <source>
        <dbReference type="Proteomes" id="UP000000442"/>
    </source>
</evidence>
<evidence type="ECO:0000313" key="10">
    <source>
        <dbReference type="EMBL" id="ACN17043.1"/>
    </source>
</evidence>
<keyword evidence="3 5" id="KW-0807">Transducer</keyword>
<dbReference type="Pfam" id="PF00015">
    <property type="entry name" value="MCPsignal"/>
    <property type="match status" value="1"/>
</dbReference>
<dbReference type="PANTHER" id="PTHR32089:SF112">
    <property type="entry name" value="LYSOZYME-LIKE PROTEIN-RELATED"/>
    <property type="match status" value="1"/>
</dbReference>
<feature type="domain" description="HAMP" evidence="9">
    <location>
        <begin position="319"/>
        <end position="373"/>
    </location>
</feature>
<dbReference type="PROSITE" id="PS50885">
    <property type="entry name" value="HAMP"/>
    <property type="match status" value="1"/>
</dbReference>
<evidence type="ECO:0000259" key="9">
    <source>
        <dbReference type="PROSITE" id="PS50885"/>
    </source>
</evidence>
<dbReference type="Gene3D" id="1.10.287.950">
    <property type="entry name" value="Methyl-accepting chemotaxis protein"/>
    <property type="match status" value="1"/>
</dbReference>
<reference evidence="10 11" key="1">
    <citation type="journal article" date="2009" name="Environ. Microbiol.">
        <title>Genome sequence of Desulfobacterium autotrophicum HRM2, a marine sulfate reducer oxidizing organic carbon completely to carbon dioxide.</title>
        <authorList>
            <person name="Strittmatter A.W."/>
            <person name="Liesegang H."/>
            <person name="Rabus R."/>
            <person name="Decker I."/>
            <person name="Amann J."/>
            <person name="Andres S."/>
            <person name="Henne A."/>
            <person name="Fricke W.F."/>
            <person name="Martinez-Arias R."/>
            <person name="Bartels D."/>
            <person name="Goesmann A."/>
            <person name="Krause L."/>
            <person name="Puehler A."/>
            <person name="Klenk H.P."/>
            <person name="Richter M."/>
            <person name="Schuler M."/>
            <person name="Gloeckner F.O."/>
            <person name="Meyerdierks A."/>
            <person name="Gottschalk G."/>
            <person name="Amann R."/>
        </authorList>
    </citation>
    <scope>NUCLEOTIDE SEQUENCE [LARGE SCALE GENOMIC DNA]</scope>
    <source>
        <strain evidence="11">ATCC 43914 / DSM 3382 / HRM2</strain>
    </source>
</reference>
<dbReference type="eggNOG" id="COG0840">
    <property type="taxonomic scope" value="Bacteria"/>
</dbReference>
<dbReference type="GO" id="GO:0005886">
    <property type="term" value="C:plasma membrane"/>
    <property type="evidence" value="ECO:0007669"/>
    <property type="project" value="UniProtKB-SubCell"/>
</dbReference>
<dbReference type="PROSITE" id="PS50111">
    <property type="entry name" value="CHEMOTAXIS_TRANSDUC_2"/>
    <property type="match status" value="1"/>
</dbReference>
<dbReference type="InterPro" id="IPR003660">
    <property type="entry name" value="HAMP_dom"/>
</dbReference>
<dbReference type="Pfam" id="PF14827">
    <property type="entry name" value="dCache_3"/>
    <property type="match status" value="1"/>
</dbReference>
<dbReference type="SMART" id="SM00304">
    <property type="entry name" value="HAMP"/>
    <property type="match status" value="1"/>
</dbReference>
<proteinExistence type="inferred from homology"/>
<dbReference type="CDD" id="cd06225">
    <property type="entry name" value="HAMP"/>
    <property type="match status" value="1"/>
</dbReference>
<evidence type="ECO:0000256" key="4">
    <source>
        <dbReference type="ARBA" id="ARBA00029447"/>
    </source>
</evidence>
<dbReference type="SMART" id="SM00283">
    <property type="entry name" value="MA"/>
    <property type="match status" value="1"/>
</dbReference>
<keyword evidence="2" id="KW-0997">Cell inner membrane</keyword>
<feature type="transmembrane region" description="Helical" evidence="6">
    <location>
        <begin position="298"/>
        <end position="321"/>
    </location>
</feature>
<organism evidence="10 11">
    <name type="scientific">Desulforapulum autotrophicum (strain ATCC 43914 / DSM 3382 / VKM B-1955 / HRM2)</name>
    <name type="common">Desulfobacterium autotrophicum</name>
    <dbReference type="NCBI Taxonomy" id="177437"/>
    <lineage>
        <taxon>Bacteria</taxon>
        <taxon>Pseudomonadati</taxon>
        <taxon>Thermodesulfobacteriota</taxon>
        <taxon>Desulfobacteria</taxon>
        <taxon>Desulfobacterales</taxon>
        <taxon>Desulfobacteraceae</taxon>
        <taxon>Desulforapulum</taxon>
    </lineage>
</organism>
<dbReference type="InterPro" id="IPR004089">
    <property type="entry name" value="MCPsignal_dom"/>
</dbReference>
<evidence type="ECO:0000256" key="2">
    <source>
        <dbReference type="ARBA" id="ARBA00022519"/>
    </source>
</evidence>
<name>C0QBP1_DESAH</name>
<comment type="similarity">
    <text evidence="4">Belongs to the methyl-accepting chemotaxis (MCP) protein family.</text>
</comment>
<evidence type="ECO:0000256" key="6">
    <source>
        <dbReference type="SAM" id="Phobius"/>
    </source>
</evidence>
<dbReference type="RefSeq" id="WP_015905783.1">
    <property type="nucleotide sequence ID" value="NC_012108.1"/>
</dbReference>
<dbReference type="AlphaFoldDB" id="C0QBP1"/>
<dbReference type="EMBL" id="CP001087">
    <property type="protein sequence ID" value="ACN17043.1"/>
    <property type="molecule type" value="Genomic_DNA"/>
</dbReference>
<dbReference type="STRING" id="177437.HRM2_39850"/>
<dbReference type="CDD" id="cd11386">
    <property type="entry name" value="MCP_signal"/>
    <property type="match status" value="1"/>
</dbReference>
<dbReference type="SMR" id="C0QBP1"/>
<dbReference type="KEGG" id="dat:HRM2_39850"/>
<evidence type="ECO:0000259" key="7">
    <source>
        <dbReference type="PROSITE" id="PS50111"/>
    </source>
</evidence>
<dbReference type="Gene3D" id="1.10.8.500">
    <property type="entry name" value="HAMP domain in histidine kinase"/>
    <property type="match status" value="1"/>
</dbReference>
<feature type="transmembrane region" description="Helical" evidence="6">
    <location>
        <begin position="12"/>
        <end position="31"/>
    </location>
</feature>
<comment type="subcellular location">
    <subcellularLocation>
        <location evidence="1">Cell inner membrane</location>
        <topology evidence="1">Multi-pass membrane protein</topology>
    </subcellularLocation>
</comment>
<dbReference type="Proteomes" id="UP000000442">
    <property type="component" value="Chromosome"/>
</dbReference>
<dbReference type="Pfam" id="PF00672">
    <property type="entry name" value="HAMP"/>
    <property type="match status" value="1"/>
</dbReference>
<dbReference type="HOGENOM" id="CLU_000445_107_19_7"/>